<accession>A0A6G1IAE7</accession>
<dbReference type="CDD" id="cd00403">
    <property type="entry name" value="Ribosomal_L1"/>
    <property type="match status" value="1"/>
</dbReference>
<evidence type="ECO:0000256" key="2">
    <source>
        <dbReference type="ARBA" id="ARBA00022980"/>
    </source>
</evidence>
<dbReference type="OrthoDB" id="1747252at2759"/>
<dbReference type="InterPro" id="IPR023674">
    <property type="entry name" value="Ribosomal_uL1-like"/>
</dbReference>
<dbReference type="PANTHER" id="PTHR36427">
    <property type="entry name" value="54S RIBOSOMAL PROTEIN L1, MITOCHONDRIAL"/>
    <property type="match status" value="1"/>
</dbReference>
<comment type="similarity">
    <text evidence="1">Belongs to the universal ribosomal protein uL1 family.</text>
</comment>
<evidence type="ECO:0000256" key="1">
    <source>
        <dbReference type="ARBA" id="ARBA00010531"/>
    </source>
</evidence>
<dbReference type="FunFam" id="3.40.50.790:FF:000001">
    <property type="entry name" value="50S ribosomal protein L1"/>
    <property type="match status" value="1"/>
</dbReference>
<evidence type="ECO:0000256" key="3">
    <source>
        <dbReference type="ARBA" id="ARBA00023274"/>
    </source>
</evidence>
<protein>
    <submittedName>
        <fullName evidence="4">Ribosomal protein L1</fullName>
    </submittedName>
</protein>
<keyword evidence="2 4" id="KW-0689">Ribosomal protein</keyword>
<keyword evidence="5" id="KW-1185">Reference proteome</keyword>
<dbReference type="Gene3D" id="3.30.190.20">
    <property type="match status" value="1"/>
</dbReference>
<proteinExistence type="inferred from homology"/>
<dbReference type="Pfam" id="PF00687">
    <property type="entry name" value="Ribosomal_L1"/>
    <property type="match status" value="1"/>
</dbReference>
<dbReference type="EMBL" id="ML996687">
    <property type="protein sequence ID" value="KAF2405283.1"/>
    <property type="molecule type" value="Genomic_DNA"/>
</dbReference>
<dbReference type="PANTHER" id="PTHR36427:SF3">
    <property type="entry name" value="LARGE RIBOSOMAL SUBUNIT PROTEIN UL1M"/>
    <property type="match status" value="1"/>
</dbReference>
<reference evidence="4" key="1">
    <citation type="journal article" date="2020" name="Stud. Mycol.">
        <title>101 Dothideomycetes genomes: a test case for predicting lifestyles and emergence of pathogens.</title>
        <authorList>
            <person name="Haridas S."/>
            <person name="Albert R."/>
            <person name="Binder M."/>
            <person name="Bloem J."/>
            <person name="Labutti K."/>
            <person name="Salamov A."/>
            <person name="Andreopoulos B."/>
            <person name="Baker S."/>
            <person name="Barry K."/>
            <person name="Bills G."/>
            <person name="Bluhm B."/>
            <person name="Cannon C."/>
            <person name="Castanera R."/>
            <person name="Culley D."/>
            <person name="Daum C."/>
            <person name="Ezra D."/>
            <person name="Gonzalez J."/>
            <person name="Henrissat B."/>
            <person name="Kuo A."/>
            <person name="Liang C."/>
            <person name="Lipzen A."/>
            <person name="Lutzoni F."/>
            <person name="Magnuson J."/>
            <person name="Mondo S."/>
            <person name="Nolan M."/>
            <person name="Ohm R."/>
            <person name="Pangilinan J."/>
            <person name="Park H.-J."/>
            <person name="Ramirez L."/>
            <person name="Alfaro M."/>
            <person name="Sun H."/>
            <person name="Tritt A."/>
            <person name="Yoshinaga Y."/>
            <person name="Zwiers L.-H."/>
            <person name="Turgeon B."/>
            <person name="Goodwin S."/>
            <person name="Spatafora J."/>
            <person name="Crous P."/>
            <person name="Grigoriev I."/>
        </authorList>
    </citation>
    <scope>NUCLEOTIDE SEQUENCE</scope>
    <source>
        <strain evidence="4">CBS 262.69</strain>
    </source>
</reference>
<dbReference type="AlphaFoldDB" id="A0A6G1IAE7"/>
<dbReference type="Proteomes" id="UP000799640">
    <property type="component" value="Unassembled WGS sequence"/>
</dbReference>
<dbReference type="InterPro" id="IPR028364">
    <property type="entry name" value="Ribosomal_uL1/biogenesis"/>
</dbReference>
<sequence length="307" mass="33614">MASIASRFTSCWSRIFSPAPRRPHLQCPLVPLQQARGAAIGGGAHSLNAQKYKRKDTATAAKKKNKARNTFINYDLKRAEQFSLCDAMRYIRAFEVGYPPSSPKYELHVKLRTLKNGPILRNRLRLPHPVKTDVRICVICPPDSPTAVAALKAGAAMAGDEEIFAAIKEGKIEFDRCICHVDSLQALNKAGVARILGPRGLMPSAKTGTVVKDVAIMVRDLVGGSEYKERLGVVRMSVGQLAFTPDQLQRNIRAFMEQLRKDMGLLSDRVSKEVHEVVLSSTHGPGFSLNGEFKSPSGVPPKDLSVA</sequence>
<keyword evidence="3" id="KW-0687">Ribonucleoprotein</keyword>
<gene>
    <name evidence="4" type="ORF">EJ06DRAFT_545819</name>
</gene>
<evidence type="ECO:0000313" key="5">
    <source>
        <dbReference type="Proteomes" id="UP000799640"/>
    </source>
</evidence>
<dbReference type="InterPro" id="IPR016095">
    <property type="entry name" value="Ribosomal_uL1_3-a/b-sand"/>
</dbReference>
<organism evidence="4 5">
    <name type="scientific">Trichodelitschia bisporula</name>
    <dbReference type="NCBI Taxonomy" id="703511"/>
    <lineage>
        <taxon>Eukaryota</taxon>
        <taxon>Fungi</taxon>
        <taxon>Dikarya</taxon>
        <taxon>Ascomycota</taxon>
        <taxon>Pezizomycotina</taxon>
        <taxon>Dothideomycetes</taxon>
        <taxon>Dothideomycetes incertae sedis</taxon>
        <taxon>Phaeotrichales</taxon>
        <taxon>Phaeotrichaceae</taxon>
        <taxon>Trichodelitschia</taxon>
    </lineage>
</organism>
<name>A0A6G1IAE7_9PEZI</name>
<dbReference type="SUPFAM" id="SSF56808">
    <property type="entry name" value="Ribosomal protein L1"/>
    <property type="match status" value="1"/>
</dbReference>
<dbReference type="GO" id="GO:0005762">
    <property type="term" value="C:mitochondrial large ribosomal subunit"/>
    <property type="evidence" value="ECO:0007669"/>
    <property type="project" value="TreeGrafter"/>
</dbReference>
<dbReference type="GO" id="GO:0003735">
    <property type="term" value="F:structural constituent of ribosome"/>
    <property type="evidence" value="ECO:0007669"/>
    <property type="project" value="TreeGrafter"/>
</dbReference>
<dbReference type="Gene3D" id="3.40.50.790">
    <property type="match status" value="1"/>
</dbReference>
<evidence type="ECO:0000313" key="4">
    <source>
        <dbReference type="EMBL" id="KAF2405283.1"/>
    </source>
</evidence>